<gene>
    <name evidence="11" type="ORF">M3202_05185</name>
</gene>
<dbReference type="SUPFAM" id="SSF55486">
    <property type="entry name" value="Metalloproteases ('zincins'), catalytic domain"/>
    <property type="match status" value="1"/>
</dbReference>
<dbReference type="PIRSF" id="PIRSF006615">
    <property type="entry name" value="Zn_crbxpep_Taq"/>
    <property type="match status" value="1"/>
</dbReference>
<dbReference type="Pfam" id="PF02074">
    <property type="entry name" value="Peptidase_M32"/>
    <property type="match status" value="1"/>
</dbReference>
<dbReference type="Proteomes" id="UP001139179">
    <property type="component" value="Unassembled WGS sequence"/>
</dbReference>
<evidence type="ECO:0000256" key="7">
    <source>
        <dbReference type="ARBA" id="ARBA00061580"/>
    </source>
</evidence>
<evidence type="ECO:0000256" key="3">
    <source>
        <dbReference type="ARBA" id="ARBA00022723"/>
    </source>
</evidence>
<dbReference type="AlphaFoldDB" id="A0A9X2IPE2"/>
<feature type="active site" description="Proton donor/acceptor" evidence="10">
    <location>
        <position position="270"/>
    </location>
</feature>
<dbReference type="GO" id="GO:0008270">
    <property type="term" value="F:zinc ion binding"/>
    <property type="evidence" value="ECO:0007669"/>
    <property type="project" value="UniProtKB-ARBA"/>
</dbReference>
<name>A0A9X2IPE2_9BACI</name>
<keyword evidence="3 8" id="KW-0479">Metal-binding</keyword>
<evidence type="ECO:0000256" key="2">
    <source>
        <dbReference type="ARBA" id="ARBA00022670"/>
    </source>
</evidence>
<keyword evidence="1 8" id="KW-0121">Carboxypeptidase</keyword>
<evidence type="ECO:0000256" key="10">
    <source>
        <dbReference type="PIRSR" id="PIRSR006615-2"/>
    </source>
</evidence>
<reference evidence="11" key="1">
    <citation type="submission" date="2022-05" db="EMBL/GenBank/DDBJ databases">
        <title>Comparative Genomics of Spacecraft Associated Microbes.</title>
        <authorList>
            <person name="Tran M.T."/>
            <person name="Wright A."/>
            <person name="Seuylemezian A."/>
            <person name="Eisen J."/>
            <person name="Coil D."/>
        </authorList>
    </citation>
    <scope>NUCLEOTIDE SEQUENCE</scope>
    <source>
        <strain evidence="11">214.1.1</strain>
    </source>
</reference>
<feature type="binding site" evidence="9">
    <location>
        <position position="273"/>
    </location>
    <ligand>
        <name>Zn(2+)</name>
        <dbReference type="ChEBI" id="CHEBI:29105"/>
        <note>catalytic</note>
    </ligand>
</feature>
<accession>A0A9X2IPE2</accession>
<comment type="cofactor">
    <cofactor evidence="9">
        <name>Zn(2+)</name>
        <dbReference type="ChEBI" id="CHEBI:29105"/>
    </cofactor>
    <text evidence="9">Binds 1 zinc ion per subunit.</text>
</comment>
<keyword evidence="4 8" id="KW-0378">Hydrolase</keyword>
<evidence type="ECO:0000256" key="4">
    <source>
        <dbReference type="ARBA" id="ARBA00022801"/>
    </source>
</evidence>
<dbReference type="PANTHER" id="PTHR34217">
    <property type="entry name" value="METAL-DEPENDENT CARBOXYPEPTIDASE"/>
    <property type="match status" value="1"/>
</dbReference>
<evidence type="ECO:0000256" key="1">
    <source>
        <dbReference type="ARBA" id="ARBA00022645"/>
    </source>
</evidence>
<evidence type="ECO:0000256" key="8">
    <source>
        <dbReference type="PIRNR" id="PIRNR006615"/>
    </source>
</evidence>
<proteinExistence type="inferred from homology"/>
<organism evidence="11 12">
    <name type="scientific">Halalkalibacter oceani</name>
    <dbReference type="NCBI Taxonomy" id="1653776"/>
    <lineage>
        <taxon>Bacteria</taxon>
        <taxon>Bacillati</taxon>
        <taxon>Bacillota</taxon>
        <taxon>Bacilli</taxon>
        <taxon>Bacillales</taxon>
        <taxon>Bacillaceae</taxon>
        <taxon>Halalkalibacter</taxon>
    </lineage>
</organism>
<dbReference type="EMBL" id="JAMBOL010000003">
    <property type="protein sequence ID" value="MCM3713468.1"/>
    <property type="molecule type" value="Genomic_DNA"/>
</dbReference>
<dbReference type="GO" id="GO:0006508">
    <property type="term" value="P:proteolysis"/>
    <property type="evidence" value="ECO:0007669"/>
    <property type="project" value="UniProtKB-UniRule"/>
</dbReference>
<feature type="binding site" evidence="9">
    <location>
        <position position="299"/>
    </location>
    <ligand>
        <name>Zn(2+)</name>
        <dbReference type="ChEBI" id="CHEBI:29105"/>
        <note>catalytic</note>
    </ligand>
</feature>
<evidence type="ECO:0000256" key="9">
    <source>
        <dbReference type="PIRSR" id="PIRSR006615-1"/>
    </source>
</evidence>
<keyword evidence="2 8" id="KW-0645">Protease</keyword>
<evidence type="ECO:0000313" key="11">
    <source>
        <dbReference type="EMBL" id="MCM3713468.1"/>
    </source>
</evidence>
<protein>
    <recommendedName>
        <fullName evidence="8">Metal-dependent carboxypeptidase</fullName>
        <ecNumber evidence="8">3.4.17.19</ecNumber>
    </recommendedName>
</protein>
<comment type="catalytic activity">
    <reaction evidence="6 8">
        <text>Release of a C-terminal amino acid with broad specificity, except for -Pro.</text>
        <dbReference type="EC" id="3.4.17.19"/>
    </reaction>
</comment>
<dbReference type="GO" id="GO:0004181">
    <property type="term" value="F:metallocarboxypeptidase activity"/>
    <property type="evidence" value="ECO:0007669"/>
    <property type="project" value="UniProtKB-UniRule"/>
</dbReference>
<dbReference type="RefSeq" id="WP_251222290.1">
    <property type="nucleotide sequence ID" value="NZ_JAMBOL010000003.1"/>
</dbReference>
<comment type="function">
    <text evidence="8">Broad specificity carboxypetidase that releases amino acids sequentially from the C-terminus, including neutral, aromatic, polar and basic residues.</text>
</comment>
<keyword evidence="12" id="KW-1185">Reference proteome</keyword>
<keyword evidence="5 8" id="KW-0482">Metalloprotease</keyword>
<dbReference type="PROSITE" id="PS52034">
    <property type="entry name" value="PEPTIDASE_M32"/>
    <property type="match status" value="1"/>
</dbReference>
<evidence type="ECO:0000256" key="6">
    <source>
        <dbReference type="ARBA" id="ARBA00052755"/>
    </source>
</evidence>
<dbReference type="PANTHER" id="PTHR34217:SF1">
    <property type="entry name" value="CARBOXYPEPTIDASE 1"/>
    <property type="match status" value="1"/>
</dbReference>
<comment type="caution">
    <text evidence="11">The sequence shown here is derived from an EMBL/GenBank/DDBJ whole genome shotgun (WGS) entry which is preliminary data.</text>
</comment>
<dbReference type="EC" id="3.4.17.19" evidence="8"/>
<sequence>MPEHNAQLETDFRQFVKKIEDYKQALALLAWDSRTGAPKKGMAQRSEVIATLSAEVFALSTSEEMAEYLGQLREEALYATLSEVTRKTVDECHKEFERNVKIPKEEFKEYVLLQSQTETLWEEAKEKADFAMFQPNLEKLVAFKKKFIGYWGYEEHPYNTLLDDYEPGVFVATLDQVFAELRDALIPLVKRVTESAHQPQTDFLFHSFPKEKQKELSLAILEKIGYDFSAGRLDETVHPFAIGINPNDVRITTKYKENDFRVALFGTIHECGHALYEQNISQELIGTPLCDGTSMGIHESQSLFWEKFVGQHVGFWERHYDLLKQYSSEQFSSVSLEDFYFAVNEAKPSLIRIESDELTYCLHIIIRYELEKALMEGSLDVKDLPAAWNEKMEQYIGIRPENDGEGVLQDVHWSFGAFGYFPSYALGYIYAAQVKEALAGELPQFDQLVRSGDFAPIRDWLKTNVHQYGKLKQPAELIRSITGGGIDAKPLINYLTEKYSRLYQLS</sequence>
<dbReference type="FunFam" id="1.10.1370.30:FF:000003">
    <property type="entry name" value="Thermostable carboxypeptidase 1"/>
    <property type="match status" value="1"/>
</dbReference>
<dbReference type="InterPro" id="IPR001333">
    <property type="entry name" value="Peptidase_M32_Taq"/>
</dbReference>
<dbReference type="CDD" id="cd06460">
    <property type="entry name" value="M32_Taq"/>
    <property type="match status" value="1"/>
</dbReference>
<dbReference type="Gene3D" id="1.10.1370.30">
    <property type="match status" value="1"/>
</dbReference>
<keyword evidence="9" id="KW-0862">Zinc</keyword>
<dbReference type="PRINTS" id="PR00998">
    <property type="entry name" value="CRBOXYPTASET"/>
</dbReference>
<comment type="similarity">
    <text evidence="7 8">Belongs to the peptidase M32 family.</text>
</comment>
<feature type="binding site" evidence="9">
    <location>
        <position position="269"/>
    </location>
    <ligand>
        <name>Zn(2+)</name>
        <dbReference type="ChEBI" id="CHEBI:29105"/>
        <note>catalytic</note>
    </ligand>
</feature>
<evidence type="ECO:0000313" key="12">
    <source>
        <dbReference type="Proteomes" id="UP001139179"/>
    </source>
</evidence>
<evidence type="ECO:0000256" key="5">
    <source>
        <dbReference type="ARBA" id="ARBA00023049"/>
    </source>
</evidence>